<evidence type="ECO:0000313" key="5">
    <source>
        <dbReference type="Proteomes" id="UP000292554"/>
    </source>
</evidence>
<dbReference type="InterPro" id="IPR003680">
    <property type="entry name" value="Flavodoxin_fold"/>
</dbReference>
<evidence type="ECO:0000256" key="1">
    <source>
        <dbReference type="ARBA" id="ARBA00006252"/>
    </source>
</evidence>
<dbReference type="RefSeq" id="WP_131414538.1">
    <property type="nucleotide sequence ID" value="NZ_SJXE01000001.1"/>
</dbReference>
<comment type="caution">
    <text evidence="4">The sequence shown here is derived from an EMBL/GenBank/DDBJ whole genome shotgun (WGS) entry which is preliminary data.</text>
</comment>
<name>A0ABY2AS44_9GAMM</name>
<dbReference type="SUPFAM" id="SSF52218">
    <property type="entry name" value="Flavoproteins"/>
    <property type="match status" value="1"/>
</dbReference>
<comment type="similarity">
    <text evidence="1">Belongs to the NAD(P)H dehydrogenase (quinone) family.</text>
</comment>
<reference evidence="4 5" key="1">
    <citation type="submission" date="2019-02" db="EMBL/GenBank/DDBJ databases">
        <title>Corallincola luteus sp. nov., a marine bacterium isolated from surface sediment of Bohai Sea in China.</title>
        <authorList>
            <person name="Ren Q."/>
        </authorList>
    </citation>
    <scope>NUCLEOTIDE SEQUENCE [LARGE SCALE GENOMIC DNA]</scope>
    <source>
        <strain evidence="4 5">DASS28</strain>
    </source>
</reference>
<dbReference type="PANTHER" id="PTHR10204:SF34">
    <property type="entry name" value="NAD(P)H DEHYDROGENASE [QUINONE] 1 ISOFORM 1"/>
    <property type="match status" value="1"/>
</dbReference>
<dbReference type="Proteomes" id="UP000292554">
    <property type="component" value="Unassembled WGS sequence"/>
</dbReference>
<evidence type="ECO:0000256" key="2">
    <source>
        <dbReference type="ARBA" id="ARBA00023002"/>
    </source>
</evidence>
<dbReference type="PANTHER" id="PTHR10204">
    <property type="entry name" value="NAD P H OXIDOREDUCTASE-RELATED"/>
    <property type="match status" value="1"/>
</dbReference>
<dbReference type="EMBL" id="SJXE01000001">
    <property type="protein sequence ID" value="TCI05338.1"/>
    <property type="molecule type" value="Genomic_DNA"/>
</dbReference>
<evidence type="ECO:0000313" key="4">
    <source>
        <dbReference type="EMBL" id="TCI05338.1"/>
    </source>
</evidence>
<keyword evidence="5" id="KW-1185">Reference proteome</keyword>
<evidence type="ECO:0000259" key="3">
    <source>
        <dbReference type="Pfam" id="PF02525"/>
    </source>
</evidence>
<organism evidence="4 5">
    <name type="scientific">Corallincola luteus</name>
    <dbReference type="NCBI Taxonomy" id="1775177"/>
    <lineage>
        <taxon>Bacteria</taxon>
        <taxon>Pseudomonadati</taxon>
        <taxon>Pseudomonadota</taxon>
        <taxon>Gammaproteobacteria</taxon>
        <taxon>Alteromonadales</taxon>
        <taxon>Psychromonadaceae</taxon>
        <taxon>Corallincola</taxon>
    </lineage>
</organism>
<gene>
    <name evidence="4" type="ORF">EZV61_05120</name>
</gene>
<sequence>MRVLIVFNHPYDLSYCNSILEHVKQGLIEGNHEVDLIHLDNDNFDPVMRGKDLQAFSIARTDPESAYKLLDPMVLQYKQRVECAEHIIFIFPIWWELMPALMKGFIDKLIFPGIAYQYSNKGTGMSCTLNKLKGVTMITTMNTPSLVYRLLFGNAIKKAIMMGTFWKIGVKNRKWINLTNVKSASNKKREKWLVNFREKFKKIN</sequence>
<dbReference type="InterPro" id="IPR029039">
    <property type="entry name" value="Flavoprotein-like_sf"/>
</dbReference>
<dbReference type="Pfam" id="PF02525">
    <property type="entry name" value="Flavodoxin_2"/>
    <property type="match status" value="1"/>
</dbReference>
<dbReference type="Gene3D" id="3.40.50.360">
    <property type="match status" value="1"/>
</dbReference>
<protein>
    <submittedName>
        <fullName evidence="4">Flavodoxin family protein</fullName>
    </submittedName>
</protein>
<feature type="domain" description="Flavodoxin-like fold" evidence="3">
    <location>
        <begin position="1"/>
        <end position="193"/>
    </location>
</feature>
<keyword evidence="2" id="KW-0560">Oxidoreductase</keyword>
<dbReference type="InterPro" id="IPR051545">
    <property type="entry name" value="NAD(P)H_dehydrogenase_qn"/>
</dbReference>
<proteinExistence type="inferred from homology"/>
<accession>A0ABY2AS44</accession>